<name>A0ABQ9HNV7_9NEOP</name>
<keyword evidence="2" id="KW-1185">Reference proteome</keyword>
<proteinExistence type="predicted"/>
<dbReference type="EMBL" id="JARBHB010000004">
    <property type="protein sequence ID" value="KAJ8885786.1"/>
    <property type="molecule type" value="Genomic_DNA"/>
</dbReference>
<dbReference type="Proteomes" id="UP001159363">
    <property type="component" value="Chromosome X"/>
</dbReference>
<evidence type="ECO:0000313" key="2">
    <source>
        <dbReference type="Proteomes" id="UP001159363"/>
    </source>
</evidence>
<evidence type="ECO:0000313" key="1">
    <source>
        <dbReference type="EMBL" id="KAJ8885786.1"/>
    </source>
</evidence>
<comment type="caution">
    <text evidence="1">The sequence shown here is derived from an EMBL/GenBank/DDBJ whole genome shotgun (WGS) entry which is preliminary data.</text>
</comment>
<protein>
    <submittedName>
        <fullName evidence="1">Uncharacterized protein</fullName>
    </submittedName>
</protein>
<accession>A0ABQ9HNV7</accession>
<gene>
    <name evidence="1" type="ORF">PR048_011986</name>
</gene>
<reference evidence="1 2" key="1">
    <citation type="submission" date="2023-02" db="EMBL/GenBank/DDBJ databases">
        <title>LHISI_Scaffold_Assembly.</title>
        <authorList>
            <person name="Stuart O.P."/>
            <person name="Cleave R."/>
            <person name="Magrath M.J.L."/>
            <person name="Mikheyev A.S."/>
        </authorList>
    </citation>
    <scope>NUCLEOTIDE SEQUENCE [LARGE SCALE GENOMIC DNA]</scope>
    <source>
        <strain evidence="1">Daus_M_001</strain>
        <tissue evidence="1">Leg muscle</tissue>
    </source>
</reference>
<organism evidence="1 2">
    <name type="scientific">Dryococelus australis</name>
    <dbReference type="NCBI Taxonomy" id="614101"/>
    <lineage>
        <taxon>Eukaryota</taxon>
        <taxon>Metazoa</taxon>
        <taxon>Ecdysozoa</taxon>
        <taxon>Arthropoda</taxon>
        <taxon>Hexapoda</taxon>
        <taxon>Insecta</taxon>
        <taxon>Pterygota</taxon>
        <taxon>Neoptera</taxon>
        <taxon>Polyneoptera</taxon>
        <taxon>Phasmatodea</taxon>
        <taxon>Verophasmatodea</taxon>
        <taxon>Anareolatae</taxon>
        <taxon>Phasmatidae</taxon>
        <taxon>Eurycanthinae</taxon>
        <taxon>Dryococelus</taxon>
    </lineage>
</organism>
<sequence length="151" mass="17276">MHLVCLYPNASKVIMAVLSFSHGSGDVKRILTNDGTSLLERTLNAIITIKSCFRNDSKSYVIPATNVLLKMAQNAHKHYTGNLLAEEEIAIKIKEKNNFLKQKLQRKFFKEANEKLKKALTHKNFQEVELAKAMLQGVNFVWEEQDQRQNS</sequence>